<organism evidence="2 3">
    <name type="scientific">Prunus armeniaca</name>
    <name type="common">Apricot</name>
    <name type="synonym">Armeniaca vulgaris</name>
    <dbReference type="NCBI Taxonomy" id="36596"/>
    <lineage>
        <taxon>Eukaryota</taxon>
        <taxon>Viridiplantae</taxon>
        <taxon>Streptophyta</taxon>
        <taxon>Embryophyta</taxon>
        <taxon>Tracheophyta</taxon>
        <taxon>Spermatophyta</taxon>
        <taxon>Magnoliopsida</taxon>
        <taxon>eudicotyledons</taxon>
        <taxon>Gunneridae</taxon>
        <taxon>Pentapetalae</taxon>
        <taxon>rosids</taxon>
        <taxon>fabids</taxon>
        <taxon>Rosales</taxon>
        <taxon>Rosaceae</taxon>
        <taxon>Amygdaloideae</taxon>
        <taxon>Amygdaleae</taxon>
        <taxon>Prunus</taxon>
    </lineage>
</organism>
<dbReference type="EMBL" id="CAEKDK010000002">
    <property type="protein sequence ID" value="CAB4268114.1"/>
    <property type="molecule type" value="Genomic_DNA"/>
</dbReference>
<dbReference type="Proteomes" id="UP000507222">
    <property type="component" value="Unassembled WGS sequence"/>
</dbReference>
<evidence type="ECO:0000313" key="2">
    <source>
        <dbReference type="EMBL" id="CAB4268114.1"/>
    </source>
</evidence>
<feature type="compositionally biased region" description="Polar residues" evidence="1">
    <location>
        <begin position="170"/>
        <end position="184"/>
    </location>
</feature>
<proteinExistence type="predicted"/>
<gene>
    <name evidence="2" type="ORF">CURHAP_LOCUS11183</name>
</gene>
<feature type="compositionally biased region" description="Polar residues" evidence="1">
    <location>
        <begin position="114"/>
        <end position="149"/>
    </location>
</feature>
<accession>A0A6J5TXS5</accession>
<dbReference type="AlphaFoldDB" id="A0A6J5TXS5"/>
<evidence type="ECO:0000313" key="3">
    <source>
        <dbReference type="Proteomes" id="UP000507222"/>
    </source>
</evidence>
<feature type="region of interest" description="Disordered" evidence="1">
    <location>
        <begin position="165"/>
        <end position="184"/>
    </location>
</feature>
<evidence type="ECO:0000256" key="1">
    <source>
        <dbReference type="SAM" id="MobiDB-lite"/>
    </source>
</evidence>
<name>A0A6J5TXS5_PRUAR</name>
<feature type="region of interest" description="Disordered" evidence="1">
    <location>
        <begin position="84"/>
        <end position="153"/>
    </location>
</feature>
<protein>
    <submittedName>
        <fullName evidence="2">Uncharacterized protein</fullName>
    </submittedName>
</protein>
<sequence length="254" mass="27687">MPRPASMIVRLNSLNSHLTSTSLVEPPYLAFGRHNTLHKLLTLNSSSPNSLVFTSFSFACNSNSMSMASTRLVNWDDIAERFAPHAPSSGKGSHVLHNNPQAQSQKKTKKDLGPTTSRHSPSSARLPPQTSIQQGYGMNPISSVSSGTESRAGHVEPQVLGNVPVESAPAESSSGTGSTSDNQTFTRKVHRMLIQGMLKEEMEAIFHTWSKLECTVYQVTFVFFDIMAPRISHNHQDVQEVVTKAGTLDSKVLA</sequence>
<feature type="compositionally biased region" description="Polar residues" evidence="1">
    <location>
        <begin position="96"/>
        <end position="105"/>
    </location>
</feature>
<reference evidence="2 3" key="1">
    <citation type="submission" date="2020-05" db="EMBL/GenBank/DDBJ databases">
        <authorList>
            <person name="Campoy J."/>
            <person name="Schneeberger K."/>
            <person name="Spophaly S."/>
        </authorList>
    </citation>
    <scope>NUCLEOTIDE SEQUENCE [LARGE SCALE GENOMIC DNA]</scope>
    <source>
        <strain evidence="2">PruArmRojPasFocal</strain>
    </source>
</reference>